<keyword evidence="4" id="KW-1185">Reference proteome</keyword>
<feature type="repeat" description="TPR" evidence="1">
    <location>
        <begin position="161"/>
        <end position="194"/>
    </location>
</feature>
<dbReference type="PROSITE" id="PS50005">
    <property type="entry name" value="TPR"/>
    <property type="match status" value="1"/>
</dbReference>
<dbReference type="Pfam" id="PF13174">
    <property type="entry name" value="TPR_6"/>
    <property type="match status" value="1"/>
</dbReference>
<keyword evidence="1" id="KW-0802">TPR repeat</keyword>
<dbReference type="InterPro" id="IPR019734">
    <property type="entry name" value="TPR_rpt"/>
</dbReference>
<sequence length="457" mass="51948">MPKTAASSAPTILRATMCEALSPAVGRCAWTILGIALLTLCLGCQSLVPRSKSPSEVTQANNMFDSADDSPEQVAADAASDAALEALTWDDFQPKNLTRAVKKVTGNGPNRKVARELYREAEGIYREAAAKPENQRQELFVAAAEKYAEAADRWPGSALQQDALFMSGESYYFADYYPKANDQYEQVIKAFPNNRYLDTIDQRRFAVARYWLDKNRKEPESWYAFNLFDQERPWRDTRGYALRVFDKIRVDDPTGRLADDATLAAGNENFASGRFQKADDYYSDLRQAYPTSEHQFNAHYLGLKAKLMSYMGPDYGAGALDEAEKLIKQIKRQFPKEYAAEQDYLDRASAEIRYKKAEKVYKLAEYFDFRAEYRAAGQYYQRIVREFDDTPFAEKAANRIAEISDKPGKPEQYVPWLVDLFPKRDKISRVQDAVDAYEKANPTPEAQSPVQQAGFQQ</sequence>
<dbReference type="AlphaFoldDB" id="A0A517Y4W0"/>
<gene>
    <name evidence="3" type="primary">bamD</name>
    <name evidence="3" type="ORF">ETAA8_02990</name>
</gene>
<dbReference type="KEGG" id="aagg:ETAA8_02990"/>
<dbReference type="EMBL" id="CP036274">
    <property type="protein sequence ID" value="QDU25236.1"/>
    <property type="molecule type" value="Genomic_DNA"/>
</dbReference>
<organism evidence="3 4">
    <name type="scientific">Anatilimnocola aggregata</name>
    <dbReference type="NCBI Taxonomy" id="2528021"/>
    <lineage>
        <taxon>Bacteria</taxon>
        <taxon>Pseudomonadati</taxon>
        <taxon>Planctomycetota</taxon>
        <taxon>Planctomycetia</taxon>
        <taxon>Pirellulales</taxon>
        <taxon>Pirellulaceae</taxon>
        <taxon>Anatilimnocola</taxon>
    </lineage>
</organism>
<evidence type="ECO:0000256" key="1">
    <source>
        <dbReference type="PROSITE-ProRule" id="PRU00339"/>
    </source>
</evidence>
<protein>
    <submittedName>
        <fullName evidence="3">Outer membrane protein assembly factor BamD</fullName>
    </submittedName>
</protein>
<dbReference type="Gene3D" id="1.25.40.10">
    <property type="entry name" value="Tetratricopeptide repeat domain"/>
    <property type="match status" value="2"/>
</dbReference>
<evidence type="ECO:0000313" key="4">
    <source>
        <dbReference type="Proteomes" id="UP000315017"/>
    </source>
</evidence>
<dbReference type="Proteomes" id="UP000315017">
    <property type="component" value="Chromosome"/>
</dbReference>
<evidence type="ECO:0000313" key="3">
    <source>
        <dbReference type="EMBL" id="QDU25236.1"/>
    </source>
</evidence>
<feature type="compositionally biased region" description="Polar residues" evidence="2">
    <location>
        <begin position="444"/>
        <end position="457"/>
    </location>
</feature>
<dbReference type="InterPro" id="IPR011990">
    <property type="entry name" value="TPR-like_helical_dom_sf"/>
</dbReference>
<name>A0A517Y4W0_9BACT</name>
<accession>A0A517Y4W0</accession>
<proteinExistence type="predicted"/>
<feature type="region of interest" description="Disordered" evidence="2">
    <location>
        <begin position="432"/>
        <end position="457"/>
    </location>
</feature>
<dbReference type="RefSeq" id="WP_202921495.1">
    <property type="nucleotide sequence ID" value="NZ_CP036274.1"/>
</dbReference>
<evidence type="ECO:0000256" key="2">
    <source>
        <dbReference type="SAM" id="MobiDB-lite"/>
    </source>
</evidence>
<reference evidence="3 4" key="1">
    <citation type="submission" date="2019-02" db="EMBL/GenBank/DDBJ databases">
        <title>Deep-cultivation of Planctomycetes and their phenomic and genomic characterization uncovers novel biology.</title>
        <authorList>
            <person name="Wiegand S."/>
            <person name="Jogler M."/>
            <person name="Boedeker C."/>
            <person name="Pinto D."/>
            <person name="Vollmers J."/>
            <person name="Rivas-Marin E."/>
            <person name="Kohn T."/>
            <person name="Peeters S.H."/>
            <person name="Heuer A."/>
            <person name="Rast P."/>
            <person name="Oberbeckmann S."/>
            <person name="Bunk B."/>
            <person name="Jeske O."/>
            <person name="Meyerdierks A."/>
            <person name="Storesund J.E."/>
            <person name="Kallscheuer N."/>
            <person name="Luecker S."/>
            <person name="Lage O.M."/>
            <person name="Pohl T."/>
            <person name="Merkel B.J."/>
            <person name="Hornburger P."/>
            <person name="Mueller R.-W."/>
            <person name="Bruemmer F."/>
            <person name="Labrenz M."/>
            <person name="Spormann A.M."/>
            <person name="Op den Camp H."/>
            <person name="Overmann J."/>
            <person name="Amann R."/>
            <person name="Jetten M.S.M."/>
            <person name="Mascher T."/>
            <person name="Medema M.H."/>
            <person name="Devos D.P."/>
            <person name="Kaster A.-K."/>
            <person name="Ovreas L."/>
            <person name="Rohde M."/>
            <person name="Galperin M.Y."/>
            <person name="Jogler C."/>
        </authorList>
    </citation>
    <scope>NUCLEOTIDE SEQUENCE [LARGE SCALE GENOMIC DNA]</scope>
    <source>
        <strain evidence="3 4">ETA_A8</strain>
    </source>
</reference>